<dbReference type="EMBL" id="CAEZVP010000095">
    <property type="protein sequence ID" value="CAB4634823.1"/>
    <property type="molecule type" value="Genomic_DNA"/>
</dbReference>
<gene>
    <name evidence="1" type="ORF">UFOPK2046_00585</name>
</gene>
<organism evidence="1">
    <name type="scientific">freshwater metagenome</name>
    <dbReference type="NCBI Taxonomy" id="449393"/>
    <lineage>
        <taxon>unclassified sequences</taxon>
        <taxon>metagenomes</taxon>
        <taxon>ecological metagenomes</taxon>
    </lineage>
</organism>
<reference evidence="1" key="1">
    <citation type="submission" date="2020-05" db="EMBL/GenBank/DDBJ databases">
        <authorList>
            <person name="Chiriac C."/>
            <person name="Salcher M."/>
            <person name="Ghai R."/>
            <person name="Kavagutti S V."/>
        </authorList>
    </citation>
    <scope>NUCLEOTIDE SEQUENCE</scope>
</reference>
<sequence>MLLIHLAFACELQQRALRPCKHLFELALNLDNDRYTLVQHLLFAVLHGQLPTHLVSNNSDMHPFDPKTFEHTRRKYLNVVTANTDRDHRQLQDLHPNQGLTTLMSQLQLECIHLSRVPCRYLRYGKERCHQCGVHKPNRTEQFEYYPHEDHQLGKVQILLLRL</sequence>
<proteinExistence type="predicted"/>
<protein>
    <submittedName>
        <fullName evidence="1">Unannotated protein</fullName>
    </submittedName>
</protein>
<dbReference type="AlphaFoldDB" id="A0A6J6JES3"/>
<name>A0A6J6JES3_9ZZZZ</name>
<accession>A0A6J6JES3</accession>
<evidence type="ECO:0000313" key="1">
    <source>
        <dbReference type="EMBL" id="CAB4634823.1"/>
    </source>
</evidence>